<comment type="caution">
    <text evidence="1">The sequence shown here is derived from an EMBL/GenBank/DDBJ whole genome shotgun (WGS) entry which is preliminary data.</text>
</comment>
<keyword evidence="2" id="KW-1185">Reference proteome</keyword>
<accession>A0ABN7X5L8</accession>
<gene>
    <name evidence="1" type="ORF">GMARGA_LOCUS39307</name>
</gene>
<dbReference type="EMBL" id="CAJVQB010093014">
    <property type="protein sequence ID" value="CAG8848679.1"/>
    <property type="molecule type" value="Genomic_DNA"/>
</dbReference>
<dbReference type="Proteomes" id="UP000789901">
    <property type="component" value="Unassembled WGS sequence"/>
</dbReference>
<reference evidence="1 2" key="1">
    <citation type="submission" date="2021-06" db="EMBL/GenBank/DDBJ databases">
        <authorList>
            <person name="Kallberg Y."/>
            <person name="Tangrot J."/>
            <person name="Rosling A."/>
        </authorList>
    </citation>
    <scope>NUCLEOTIDE SEQUENCE [LARGE SCALE GENOMIC DNA]</scope>
    <source>
        <strain evidence="1 2">120-4 pot B 10/14</strain>
    </source>
</reference>
<name>A0ABN7X5L8_GIGMA</name>
<evidence type="ECO:0000313" key="1">
    <source>
        <dbReference type="EMBL" id="CAG8848679.1"/>
    </source>
</evidence>
<sequence length="95" mass="10889">QPPRPMIPPLPKLTIAPPPPELIIVILPKLFILPPQCHPTQDLDKEYLISIINTEIEETDIVNNLNYDPDKEHDLDNYMWVGASDADCSDQKRYI</sequence>
<evidence type="ECO:0000313" key="2">
    <source>
        <dbReference type="Proteomes" id="UP000789901"/>
    </source>
</evidence>
<proteinExistence type="predicted"/>
<organism evidence="1 2">
    <name type="scientific">Gigaspora margarita</name>
    <dbReference type="NCBI Taxonomy" id="4874"/>
    <lineage>
        <taxon>Eukaryota</taxon>
        <taxon>Fungi</taxon>
        <taxon>Fungi incertae sedis</taxon>
        <taxon>Mucoromycota</taxon>
        <taxon>Glomeromycotina</taxon>
        <taxon>Glomeromycetes</taxon>
        <taxon>Diversisporales</taxon>
        <taxon>Gigasporaceae</taxon>
        <taxon>Gigaspora</taxon>
    </lineage>
</organism>
<feature type="non-terminal residue" evidence="1">
    <location>
        <position position="1"/>
    </location>
</feature>
<protein>
    <submittedName>
        <fullName evidence="1">22800_t:CDS:1</fullName>
    </submittedName>
</protein>